<evidence type="ECO:0000313" key="3">
    <source>
        <dbReference type="EMBL" id="QEQ70280.1"/>
    </source>
</evidence>
<dbReference type="EMBL" id="MK413721">
    <property type="protein sequence ID" value="QEQ69555.1"/>
    <property type="molecule type" value="Genomic_DNA"/>
</dbReference>
<proteinExistence type="predicted"/>
<keyword evidence="2" id="KW-0614">Plasmid</keyword>
<evidence type="ECO:0000313" key="1">
    <source>
        <dbReference type="EMBL" id="QEQ69555.1"/>
    </source>
</evidence>
<organism evidence="2">
    <name type="scientific">Klebsiella pneumoniae</name>
    <dbReference type="NCBI Taxonomy" id="573"/>
    <lineage>
        <taxon>Bacteria</taxon>
        <taxon>Pseudomonadati</taxon>
        <taxon>Pseudomonadota</taxon>
        <taxon>Gammaproteobacteria</taxon>
        <taxon>Enterobacterales</taxon>
        <taxon>Enterobacteriaceae</taxon>
        <taxon>Klebsiella/Raoultella group</taxon>
        <taxon>Klebsiella</taxon>
        <taxon>Klebsiella pneumoniae complex</taxon>
    </lineage>
</organism>
<geneLocation type="plasmid" evidence="1">
    <name>p504051-HI3</name>
</geneLocation>
<protein>
    <submittedName>
        <fullName evidence="2">Uncharacterized protein</fullName>
    </submittedName>
</protein>
<dbReference type="EMBL" id="MK413723">
    <property type="protein sequence ID" value="QEQ70280.1"/>
    <property type="molecule type" value="Genomic_DNA"/>
</dbReference>
<sequence>MNKIIPLFAATSRKPLNSDDAPHMQYDPCSQSYILSLSGFLMRSS</sequence>
<dbReference type="EMBL" id="MK413722">
    <property type="protein sequence ID" value="QEQ69883.1"/>
    <property type="molecule type" value="Genomic_DNA"/>
</dbReference>
<dbReference type="AlphaFoldDB" id="A0A5P1PLZ8"/>
<geneLocation type="plasmid" evidence="2">
    <name>p332306-HI3</name>
</geneLocation>
<reference evidence="2" key="1">
    <citation type="submission" date="2019-01" db="EMBL/GenBank/DDBJ databases">
        <authorList>
            <person name="Liang Q."/>
            <person name="Zhou D."/>
        </authorList>
    </citation>
    <scope>NUCLEOTIDE SEQUENCE</scope>
    <source>
        <strain evidence="1">130504051</strain>
        <strain evidence="3">130721005</strain>
        <strain evidence="2">332306</strain>
        <plasmid evidence="2">p332306-HI3</plasmid>
        <plasmid evidence="1">p504051-HI3</plasmid>
        <plasmid evidence="3">p721005-HI3</plasmid>
    </source>
</reference>
<accession>A0A5P1PLZ8</accession>
<name>A0A5P1PLZ8_KLEPN</name>
<geneLocation type="plasmid" evidence="3">
    <name>p721005-HI3</name>
</geneLocation>
<evidence type="ECO:0000313" key="2">
    <source>
        <dbReference type="EMBL" id="QEQ69883.1"/>
    </source>
</evidence>